<keyword evidence="2" id="KW-0812">Transmembrane</keyword>
<dbReference type="AlphaFoldDB" id="A0A9W9HWY0"/>
<protein>
    <recommendedName>
        <fullName evidence="5">Integral membrane protein</fullName>
    </recommendedName>
</protein>
<accession>A0A9W9HWY0</accession>
<reference evidence="3" key="1">
    <citation type="submission" date="2022-11" db="EMBL/GenBank/DDBJ databases">
        <authorList>
            <person name="Petersen C."/>
        </authorList>
    </citation>
    <scope>NUCLEOTIDE SEQUENCE</scope>
    <source>
        <strain evidence="3">IBT 26290</strain>
    </source>
</reference>
<evidence type="ECO:0000256" key="2">
    <source>
        <dbReference type="SAM" id="Phobius"/>
    </source>
</evidence>
<reference evidence="3" key="2">
    <citation type="journal article" date="2023" name="IMA Fungus">
        <title>Comparative genomic study of the Penicillium genus elucidates a diverse pangenome and 15 lateral gene transfer events.</title>
        <authorList>
            <person name="Petersen C."/>
            <person name="Sorensen T."/>
            <person name="Nielsen M.R."/>
            <person name="Sondergaard T.E."/>
            <person name="Sorensen J.L."/>
            <person name="Fitzpatrick D.A."/>
            <person name="Frisvad J.C."/>
            <person name="Nielsen K.L."/>
        </authorList>
    </citation>
    <scope>NUCLEOTIDE SEQUENCE</scope>
    <source>
        <strain evidence="3">IBT 26290</strain>
    </source>
</reference>
<evidence type="ECO:0008006" key="5">
    <source>
        <dbReference type="Google" id="ProtNLM"/>
    </source>
</evidence>
<feature type="transmembrane region" description="Helical" evidence="2">
    <location>
        <begin position="400"/>
        <end position="417"/>
    </location>
</feature>
<evidence type="ECO:0000313" key="3">
    <source>
        <dbReference type="EMBL" id="KAJ5157521.1"/>
    </source>
</evidence>
<evidence type="ECO:0000313" key="4">
    <source>
        <dbReference type="Proteomes" id="UP001149163"/>
    </source>
</evidence>
<keyword evidence="4" id="KW-1185">Reference proteome</keyword>
<dbReference type="RefSeq" id="XP_056540510.1">
    <property type="nucleotide sequence ID" value="XM_056690745.1"/>
</dbReference>
<name>A0A9W9HWY0_9EURO</name>
<feature type="transmembrane region" description="Helical" evidence="2">
    <location>
        <begin position="129"/>
        <end position="155"/>
    </location>
</feature>
<feature type="transmembrane region" description="Helical" evidence="2">
    <location>
        <begin position="329"/>
        <end position="349"/>
    </location>
</feature>
<feature type="compositionally biased region" description="Basic and acidic residues" evidence="1">
    <location>
        <begin position="9"/>
        <end position="18"/>
    </location>
</feature>
<dbReference type="Proteomes" id="UP001149163">
    <property type="component" value="Unassembled WGS sequence"/>
</dbReference>
<feature type="transmembrane region" description="Helical" evidence="2">
    <location>
        <begin position="290"/>
        <end position="317"/>
    </location>
</feature>
<keyword evidence="2" id="KW-0472">Membrane</keyword>
<proteinExistence type="predicted"/>
<gene>
    <name evidence="3" type="ORF">N7482_008621</name>
</gene>
<keyword evidence="2" id="KW-1133">Transmembrane helix</keyword>
<sequence length="428" mass="47029">MRRNAHFRPGREPLHDHPGLTLRRSHVSGPLSFLNPTWARYAPAAAPGQAEAGTLGQERGAAPVVATEPGYVEHLWRSRDNRKGRHALQVDYLVAARETGFAAPPPTATWKAVARGIPRMATCAPYWDVSWLVAVTFTLGSVIWILNAFFVWLPLEDPATSFGGESLMGGGISGFIGATVFEFGSVLLLLEAVNANQTACFGWALETELTKAESHASQAVPVPVTKLKPSTDDCSHHHANRRNLVGLGRHISRRISHDVAAGYSTSSPDGRSFRWLPPWTELRTHYMHELGFLASLIQFFAATIFWIAGFTGLPGIIDHMSQRVTNGVYWVPQIVGGTGFIISGLLFTLETQEKWYRPAFNVLGWHIGVWNFIGGIGFTLCGALGPAINASGVEYQATLATFWGSWAFMIGSTIQWYESLQKYPVEKE</sequence>
<comment type="caution">
    <text evidence="3">The sequence shown here is derived from an EMBL/GenBank/DDBJ whole genome shotgun (WGS) entry which is preliminary data.</text>
</comment>
<organism evidence="3 4">
    <name type="scientific">Penicillium canariense</name>
    <dbReference type="NCBI Taxonomy" id="189055"/>
    <lineage>
        <taxon>Eukaryota</taxon>
        <taxon>Fungi</taxon>
        <taxon>Dikarya</taxon>
        <taxon>Ascomycota</taxon>
        <taxon>Pezizomycotina</taxon>
        <taxon>Eurotiomycetes</taxon>
        <taxon>Eurotiomycetidae</taxon>
        <taxon>Eurotiales</taxon>
        <taxon>Aspergillaceae</taxon>
        <taxon>Penicillium</taxon>
    </lineage>
</organism>
<dbReference type="EMBL" id="JAPQKN010000006">
    <property type="protein sequence ID" value="KAJ5157521.1"/>
    <property type="molecule type" value="Genomic_DNA"/>
</dbReference>
<dbReference type="OrthoDB" id="2603at2759"/>
<feature type="transmembrane region" description="Helical" evidence="2">
    <location>
        <begin position="369"/>
        <end position="388"/>
    </location>
</feature>
<evidence type="ECO:0000256" key="1">
    <source>
        <dbReference type="SAM" id="MobiDB-lite"/>
    </source>
</evidence>
<feature type="transmembrane region" description="Helical" evidence="2">
    <location>
        <begin position="167"/>
        <end position="190"/>
    </location>
</feature>
<feature type="region of interest" description="Disordered" evidence="1">
    <location>
        <begin position="1"/>
        <end position="21"/>
    </location>
</feature>
<dbReference type="GeneID" id="81429921"/>